<dbReference type="InterPro" id="IPR003148">
    <property type="entry name" value="RCK_N"/>
</dbReference>
<evidence type="ECO:0000259" key="7">
    <source>
        <dbReference type="PROSITE" id="PS51201"/>
    </source>
</evidence>
<dbReference type="PROSITE" id="PS51201">
    <property type="entry name" value="RCK_N"/>
    <property type="match status" value="1"/>
</dbReference>
<dbReference type="Pfam" id="PF02254">
    <property type="entry name" value="TrkA_N"/>
    <property type="match status" value="1"/>
</dbReference>
<proteinExistence type="predicted"/>
<dbReference type="Proteomes" id="UP000199607">
    <property type="component" value="Unassembled WGS sequence"/>
</dbReference>
<dbReference type="EMBL" id="FOTC01000002">
    <property type="protein sequence ID" value="SFL06672.1"/>
    <property type="molecule type" value="Genomic_DNA"/>
</dbReference>
<evidence type="ECO:0000256" key="3">
    <source>
        <dbReference type="ARBA" id="ARBA00022538"/>
    </source>
</evidence>
<dbReference type="PANTHER" id="PTHR43833">
    <property type="entry name" value="POTASSIUM CHANNEL PROTEIN 2-RELATED-RELATED"/>
    <property type="match status" value="1"/>
</dbReference>
<comment type="function">
    <text evidence="1">Part of a potassium transport system.</text>
</comment>
<dbReference type="InterPro" id="IPR036291">
    <property type="entry name" value="NAD(P)-bd_dom_sf"/>
</dbReference>
<dbReference type="SUPFAM" id="SSF116726">
    <property type="entry name" value="TrkA C-terminal domain-like"/>
    <property type="match status" value="1"/>
</dbReference>
<keyword evidence="10" id="KW-1185">Reference proteome</keyword>
<dbReference type="Gene3D" id="3.30.70.1450">
    <property type="entry name" value="Regulator of K+ conductance, C-terminal domain"/>
    <property type="match status" value="1"/>
</dbReference>
<dbReference type="PANTHER" id="PTHR43833:SF5">
    <property type="entry name" value="TRK SYSTEM POTASSIUM UPTAKE PROTEIN TRKA"/>
    <property type="match status" value="1"/>
</dbReference>
<dbReference type="InterPro" id="IPR006037">
    <property type="entry name" value="RCK_C"/>
</dbReference>
<dbReference type="SUPFAM" id="SSF51735">
    <property type="entry name" value="NAD(P)-binding Rossmann-fold domains"/>
    <property type="match status" value="1"/>
</dbReference>
<keyword evidence="3" id="KW-0633">Potassium transport</keyword>
<feature type="domain" description="RCK C-terminal" evidence="8">
    <location>
        <begin position="142"/>
        <end position="221"/>
    </location>
</feature>
<evidence type="ECO:0000256" key="6">
    <source>
        <dbReference type="ARBA" id="ARBA00023065"/>
    </source>
</evidence>
<accession>A0A1I4ELP5</accession>
<dbReference type="STRING" id="553466.SAMN04487950_2263"/>
<dbReference type="GO" id="GO:0005886">
    <property type="term" value="C:plasma membrane"/>
    <property type="evidence" value="ECO:0007669"/>
    <property type="project" value="InterPro"/>
</dbReference>
<evidence type="ECO:0000256" key="5">
    <source>
        <dbReference type="ARBA" id="ARBA00023027"/>
    </source>
</evidence>
<dbReference type="AlphaFoldDB" id="A0A1I4ELP5"/>
<dbReference type="RefSeq" id="WP_089869396.1">
    <property type="nucleotide sequence ID" value="NZ_FOTC01000002.1"/>
</dbReference>
<sequence length="221" mass="23658">MSADDTTGDLRVIIAGGGEVGVRTAELLDDRGHTVTLVEAHPERSAFLSDAYVATVIEGDASRPSILRQAQPERCDVVAALTDDEATNFAICMAAQRMADVRTVMRTTTRPDDLYAEYVDEVVFPERTGARAAANAIADEGVRTVEDVFGDVEILEIEIAEDAPAAGRQLSEVRLPRGSLIIVDYAGNRIGGPETVLAPGNRYVVAVESDVADEVMNLLRG</sequence>
<keyword evidence="4" id="KW-0630">Potassium</keyword>
<dbReference type="InterPro" id="IPR006036">
    <property type="entry name" value="K_uptake_TrkA"/>
</dbReference>
<evidence type="ECO:0000313" key="10">
    <source>
        <dbReference type="Proteomes" id="UP000199607"/>
    </source>
</evidence>
<keyword evidence="5" id="KW-0520">NAD</keyword>
<keyword evidence="6" id="KW-0406">Ion transport</keyword>
<dbReference type="PROSITE" id="PS51202">
    <property type="entry name" value="RCK_C"/>
    <property type="match status" value="1"/>
</dbReference>
<evidence type="ECO:0000259" key="8">
    <source>
        <dbReference type="PROSITE" id="PS51202"/>
    </source>
</evidence>
<protein>
    <submittedName>
        <fullName evidence="9">Trk system potassium uptake protein TrkA</fullName>
    </submittedName>
</protein>
<evidence type="ECO:0000313" key="9">
    <source>
        <dbReference type="EMBL" id="SFL06672.1"/>
    </source>
</evidence>
<dbReference type="Gene3D" id="3.40.50.720">
    <property type="entry name" value="NAD(P)-binding Rossmann-like Domain"/>
    <property type="match status" value="1"/>
</dbReference>
<evidence type="ECO:0000256" key="4">
    <source>
        <dbReference type="ARBA" id="ARBA00022958"/>
    </source>
</evidence>
<dbReference type="PRINTS" id="PR00335">
    <property type="entry name" value="KUPTAKETRKA"/>
</dbReference>
<dbReference type="InterPro" id="IPR036721">
    <property type="entry name" value="RCK_C_sf"/>
</dbReference>
<reference evidence="10" key="1">
    <citation type="submission" date="2016-10" db="EMBL/GenBank/DDBJ databases">
        <authorList>
            <person name="Varghese N."/>
            <person name="Submissions S."/>
        </authorList>
    </citation>
    <scope>NUCLEOTIDE SEQUENCE [LARGE SCALE GENOMIC DNA]</scope>
    <source>
        <strain evidence="10">CGMCC 1.7738</strain>
    </source>
</reference>
<dbReference type="GO" id="GO:0015079">
    <property type="term" value="F:potassium ion transmembrane transporter activity"/>
    <property type="evidence" value="ECO:0007669"/>
    <property type="project" value="InterPro"/>
</dbReference>
<keyword evidence="2" id="KW-0813">Transport</keyword>
<organism evidence="9 10">
    <name type="scientific">Halogranum rubrum</name>
    <dbReference type="NCBI Taxonomy" id="553466"/>
    <lineage>
        <taxon>Archaea</taxon>
        <taxon>Methanobacteriati</taxon>
        <taxon>Methanobacteriota</taxon>
        <taxon>Stenosarchaea group</taxon>
        <taxon>Halobacteria</taxon>
        <taxon>Halobacteriales</taxon>
        <taxon>Haloferacaceae</taxon>
    </lineage>
</organism>
<dbReference type="Pfam" id="PF02080">
    <property type="entry name" value="TrkA_C"/>
    <property type="match status" value="1"/>
</dbReference>
<feature type="domain" description="RCK N-terminal" evidence="7">
    <location>
        <begin position="9"/>
        <end position="123"/>
    </location>
</feature>
<evidence type="ECO:0000256" key="1">
    <source>
        <dbReference type="ARBA" id="ARBA00003660"/>
    </source>
</evidence>
<name>A0A1I4ELP5_9EURY</name>
<evidence type="ECO:0000256" key="2">
    <source>
        <dbReference type="ARBA" id="ARBA00022448"/>
    </source>
</evidence>
<dbReference type="InterPro" id="IPR050721">
    <property type="entry name" value="Trk_Ktr_HKT_K-transport"/>
</dbReference>
<gene>
    <name evidence="9" type="ORF">SAMN04487950_2263</name>
</gene>